<dbReference type="EMBL" id="FMXQ01000003">
    <property type="protein sequence ID" value="SDB24340.1"/>
    <property type="molecule type" value="Genomic_DNA"/>
</dbReference>
<keyword evidence="7 9" id="KW-1133">Transmembrane helix</keyword>
<dbReference type="PANTHER" id="PTHR32063">
    <property type="match status" value="1"/>
</dbReference>
<gene>
    <name evidence="10" type="ORF">SAMN02982931_01878</name>
</gene>
<dbReference type="OrthoDB" id="9807350at2"/>
<dbReference type="SUPFAM" id="SSF82693">
    <property type="entry name" value="Multidrug efflux transporter AcrB pore domain, PN1, PN2, PC1 and PC2 subdomains"/>
    <property type="match status" value="3"/>
</dbReference>
<feature type="transmembrane region" description="Helical" evidence="9">
    <location>
        <begin position="341"/>
        <end position="360"/>
    </location>
</feature>
<evidence type="ECO:0000256" key="4">
    <source>
        <dbReference type="ARBA" id="ARBA00022475"/>
    </source>
</evidence>
<evidence type="ECO:0000256" key="5">
    <source>
        <dbReference type="ARBA" id="ARBA00022519"/>
    </source>
</evidence>
<evidence type="ECO:0000256" key="3">
    <source>
        <dbReference type="ARBA" id="ARBA00022448"/>
    </source>
</evidence>
<dbReference type="SUPFAM" id="SSF82714">
    <property type="entry name" value="Multidrug efflux transporter AcrB TolC docking domain, DN and DC subdomains"/>
    <property type="match status" value="2"/>
</dbReference>
<dbReference type="GO" id="GO:0005886">
    <property type="term" value="C:plasma membrane"/>
    <property type="evidence" value="ECO:0007669"/>
    <property type="project" value="UniProtKB-SubCell"/>
</dbReference>
<keyword evidence="5 9" id="KW-0997">Cell inner membrane</keyword>
<dbReference type="STRING" id="665467.SAMN02982931_01878"/>
<accession>A0A1G6BUP2</accession>
<dbReference type="PANTHER" id="PTHR32063:SF76">
    <property type="entry name" value="EFFLUX PUMP MEMBRANE TRANSPORTER"/>
    <property type="match status" value="1"/>
</dbReference>
<keyword evidence="3 9" id="KW-0813">Transport</keyword>
<evidence type="ECO:0000313" key="10">
    <source>
        <dbReference type="EMBL" id="SDB24340.1"/>
    </source>
</evidence>
<evidence type="ECO:0000256" key="6">
    <source>
        <dbReference type="ARBA" id="ARBA00022692"/>
    </source>
</evidence>
<feature type="transmembrane region" description="Helical" evidence="9">
    <location>
        <begin position="896"/>
        <end position="918"/>
    </location>
</feature>
<evidence type="ECO:0000256" key="2">
    <source>
        <dbReference type="ARBA" id="ARBA00010942"/>
    </source>
</evidence>
<keyword evidence="11" id="KW-1185">Reference proteome</keyword>
<dbReference type="RefSeq" id="WP_090876143.1">
    <property type="nucleotide sequence ID" value="NZ_FMXQ01000003.1"/>
</dbReference>
<keyword evidence="4" id="KW-1003">Cell membrane</keyword>
<dbReference type="GO" id="GO:0009636">
    <property type="term" value="P:response to toxic substance"/>
    <property type="evidence" value="ECO:0007669"/>
    <property type="project" value="UniProtKB-ARBA"/>
</dbReference>
<dbReference type="Proteomes" id="UP000199071">
    <property type="component" value="Unassembled WGS sequence"/>
</dbReference>
<evidence type="ECO:0000256" key="9">
    <source>
        <dbReference type="RuleBase" id="RU364070"/>
    </source>
</evidence>
<dbReference type="Gene3D" id="1.20.1640.10">
    <property type="entry name" value="Multidrug efflux transporter AcrB transmembrane domain"/>
    <property type="match status" value="2"/>
</dbReference>
<keyword evidence="6 9" id="KW-0812">Transmembrane</keyword>
<evidence type="ECO:0000313" key="11">
    <source>
        <dbReference type="Proteomes" id="UP000199071"/>
    </source>
</evidence>
<evidence type="ECO:0000256" key="8">
    <source>
        <dbReference type="ARBA" id="ARBA00023136"/>
    </source>
</evidence>
<reference evidence="10 11" key="1">
    <citation type="submission" date="2016-10" db="EMBL/GenBank/DDBJ databases">
        <authorList>
            <person name="de Groot N.N."/>
        </authorList>
    </citation>
    <scope>NUCLEOTIDE SEQUENCE [LARGE SCALE GENOMIC DNA]</scope>
    <source>
        <strain evidence="10 11">ATCC 35022</strain>
    </source>
</reference>
<dbReference type="Gene3D" id="3.30.70.1430">
    <property type="entry name" value="Multidrug efflux transporter AcrB pore domain"/>
    <property type="match status" value="2"/>
</dbReference>
<feature type="transmembrane region" description="Helical" evidence="9">
    <location>
        <begin position="470"/>
        <end position="497"/>
    </location>
</feature>
<evidence type="ECO:0000256" key="7">
    <source>
        <dbReference type="ARBA" id="ARBA00022989"/>
    </source>
</evidence>
<feature type="transmembrane region" description="Helical" evidence="9">
    <location>
        <begin position="864"/>
        <end position="884"/>
    </location>
</feature>
<dbReference type="AlphaFoldDB" id="A0A1G6BUP2"/>
<feature type="transmembrane region" description="Helical" evidence="9">
    <location>
        <begin position="924"/>
        <end position="944"/>
    </location>
</feature>
<dbReference type="NCBIfam" id="TIGR00915">
    <property type="entry name" value="2A0602"/>
    <property type="match status" value="1"/>
</dbReference>
<dbReference type="InterPro" id="IPR027463">
    <property type="entry name" value="AcrB_DN_DC_subdom"/>
</dbReference>
<dbReference type="SUPFAM" id="SSF82866">
    <property type="entry name" value="Multidrug efflux transporter AcrB transmembrane domain"/>
    <property type="match status" value="2"/>
</dbReference>
<protein>
    <recommendedName>
        <fullName evidence="9">Efflux pump membrane transporter</fullName>
    </recommendedName>
</protein>
<dbReference type="FunFam" id="1.20.1640.10:FF:000001">
    <property type="entry name" value="Efflux pump membrane transporter"/>
    <property type="match status" value="1"/>
</dbReference>
<sequence>MSAFFIDRPKFAFVIAIVMVIAGLLSMLSLPIAEFPELTPPQVQVTATYPGANAEVVEQTVAAVIEPEVNGVEGMSYMSSKSSNDGSYSLTVTFEVGTDADQAQVNVQNRVATTTSRLPEEVNRQGVVVNKQSTSMLMVLSVFSPNNTYDDVFLSNYASINVSDNLARVPGVASVSILGARDYGMRIWLEPDRLTSLGLTASDVIQAIQDQNIQVSPGAIGAEPSPTGQQFQYPLQAKGRLTDAAEFENIIIRASQDGTIIRLSDVARVELGAATYSWFGQLDGSPAALIAIYQLPDANALDVAKGVRARMDELADRFPTDLAYDITYDTTLYVESSIEEVVVTLFQALVLVVLVVFVFLQDWRSTLIPAIAIPVSLITTFAALAVLGFTINTVSLFGLILAIGIVVDDAIIVVENVQRHMDDGLDPKAATRKAMAEVTGPVIATTLVLLAVFVPIAFTPGLTGRLFVQFAATIAFAVGFSSINALTLSPALCATILRPSKAARRGPLAWFEKGLDVSRNGYIRIVRRLLRATVVTVVAFLGFAVATGWLASSIPTGFLPPEDRGAFFVDIKLPDGAALSRTSAVIAEVEEILSATPGVANVLSVGGYSILSGAVSPNSAFAIAILEPWDERTTPETGLRGILMSAAPKLLAMPDATVRPFNPPPIPGLGATGGFEFVLQDTEGRPPADLAGAVNSVIIEANGNPDLSRVFSTFQANAPQYFIDLDREIAKTRGVDVGAVFQVLAANFGSYYVNDFNKFGRLYRVFVQAEADRRATPEQIGDLFVRNRDGAMVPMNSLVTVTPIFGPETIERYNLYRSATVNGDAAADKSSGQAIAAMESIAATALPQGFTYEWTGMTLEEIKAGAAGSLIMLLSILFAYLFLVAQYESWTTPLPVMLSVVFAAFGAFGVLAIFGVALNVYAQVGLVLLIGLAAKNAILIVEFAKSLSDSGKPFAEAAEEAARLRFRAVMMTAFSFILGVLPLALASGAGAGSRRSVGVTVLGGMLAATVVGIIFIPALFVLFARLRAMTTGRKEPVAEKPATDEVIPAEG</sequence>
<dbReference type="PRINTS" id="PR00702">
    <property type="entry name" value="ACRIFLAVINRP"/>
</dbReference>
<dbReference type="Gene3D" id="3.30.2090.10">
    <property type="entry name" value="Multidrug efflux transporter AcrB TolC docking domain, DN and DC subdomains"/>
    <property type="match status" value="2"/>
</dbReference>
<keyword evidence="8 9" id="KW-0472">Membrane</keyword>
<feature type="transmembrane region" description="Helical" evidence="9">
    <location>
        <begin position="12"/>
        <end position="33"/>
    </location>
</feature>
<dbReference type="InterPro" id="IPR004764">
    <property type="entry name" value="MdtF-like"/>
</dbReference>
<dbReference type="FunFam" id="3.30.70.1430:FF:000001">
    <property type="entry name" value="Efflux pump membrane transporter"/>
    <property type="match status" value="1"/>
</dbReference>
<dbReference type="NCBIfam" id="NF000282">
    <property type="entry name" value="RND_permease_1"/>
    <property type="match status" value="1"/>
</dbReference>
<feature type="transmembrane region" description="Helical" evidence="9">
    <location>
        <begin position="529"/>
        <end position="551"/>
    </location>
</feature>
<proteinExistence type="inferred from homology"/>
<comment type="subcellular location">
    <subcellularLocation>
        <location evidence="1 9">Cell inner membrane</location>
        <topology evidence="1 9">Multi-pass membrane protein</topology>
    </subcellularLocation>
</comment>
<organism evidence="10 11">
    <name type="scientific">Bauldia litoralis</name>
    <dbReference type="NCBI Taxonomy" id="665467"/>
    <lineage>
        <taxon>Bacteria</taxon>
        <taxon>Pseudomonadati</taxon>
        <taxon>Pseudomonadota</taxon>
        <taxon>Alphaproteobacteria</taxon>
        <taxon>Hyphomicrobiales</taxon>
        <taxon>Kaistiaceae</taxon>
        <taxon>Bauldia</taxon>
    </lineage>
</organism>
<feature type="transmembrane region" description="Helical" evidence="9">
    <location>
        <begin position="367"/>
        <end position="391"/>
    </location>
</feature>
<evidence type="ECO:0000256" key="1">
    <source>
        <dbReference type="ARBA" id="ARBA00004429"/>
    </source>
</evidence>
<dbReference type="Gene3D" id="3.30.70.1440">
    <property type="entry name" value="Multidrug efflux transporter AcrB pore domain"/>
    <property type="match status" value="1"/>
</dbReference>
<dbReference type="GO" id="GO:0042910">
    <property type="term" value="F:xenobiotic transmembrane transporter activity"/>
    <property type="evidence" value="ECO:0007669"/>
    <property type="project" value="TreeGrafter"/>
</dbReference>
<feature type="transmembrane region" description="Helical" evidence="9">
    <location>
        <begin position="964"/>
        <end position="985"/>
    </location>
</feature>
<feature type="transmembrane region" description="Helical" evidence="9">
    <location>
        <begin position="997"/>
        <end position="1024"/>
    </location>
</feature>
<dbReference type="Gene3D" id="3.30.70.1320">
    <property type="entry name" value="Multidrug efflux transporter AcrB pore domain like"/>
    <property type="match status" value="1"/>
</dbReference>
<dbReference type="InterPro" id="IPR001036">
    <property type="entry name" value="Acrflvin-R"/>
</dbReference>
<feature type="transmembrane region" description="Helical" evidence="9">
    <location>
        <begin position="438"/>
        <end position="458"/>
    </location>
</feature>
<comment type="similarity">
    <text evidence="2 9">Belongs to the resistance-nodulation-cell division (RND) (TC 2.A.6) family.</text>
</comment>
<feature type="transmembrane region" description="Helical" evidence="9">
    <location>
        <begin position="397"/>
        <end position="417"/>
    </location>
</feature>
<name>A0A1G6BUP2_9HYPH</name>
<dbReference type="GO" id="GO:0015562">
    <property type="term" value="F:efflux transmembrane transporter activity"/>
    <property type="evidence" value="ECO:0007669"/>
    <property type="project" value="InterPro"/>
</dbReference>
<dbReference type="Pfam" id="PF00873">
    <property type="entry name" value="ACR_tran"/>
    <property type="match status" value="1"/>
</dbReference>